<reference evidence="1" key="2">
    <citation type="submission" date="2025-09" db="UniProtKB">
        <authorList>
            <consortium name="Ensembl"/>
        </authorList>
    </citation>
    <scope>IDENTIFICATION</scope>
</reference>
<dbReference type="Proteomes" id="UP000694561">
    <property type="component" value="Unplaced"/>
</dbReference>
<dbReference type="GeneTree" id="ENSGT01010000230281"/>
<dbReference type="Ensembl" id="ENSMMNT00015021221.1">
    <property type="protein sequence ID" value="ENSMMNP00015019320.1"/>
    <property type="gene ID" value="ENSMMNG00015014196.1"/>
</dbReference>
<reference evidence="1" key="1">
    <citation type="submission" date="2025-08" db="UniProtKB">
        <authorList>
            <consortium name="Ensembl"/>
        </authorList>
    </citation>
    <scope>IDENTIFICATION</scope>
</reference>
<name>A0A8C6BNL3_MONMO</name>
<evidence type="ECO:0000313" key="2">
    <source>
        <dbReference type="Proteomes" id="UP000694561"/>
    </source>
</evidence>
<accession>A0A8C6BNL3</accession>
<evidence type="ECO:0000313" key="1">
    <source>
        <dbReference type="Ensembl" id="ENSMMNP00015019320.1"/>
    </source>
</evidence>
<protein>
    <submittedName>
        <fullName evidence="1">Uncharacterized protein</fullName>
    </submittedName>
</protein>
<dbReference type="AlphaFoldDB" id="A0A8C6BNL3"/>
<sequence length="129" mass="13325">MPSSLRPQLGAEAAGRGCPGRLELSRPLRPVLSPPFADFGKIPGRAPRGLALLLVPLQAAASPLPTPASQPRASPVPCPNGSVCAALPALSQAWVGMRALHTTAGQSIEMIVVACFFSPPPICINYIVP</sequence>
<keyword evidence="2" id="KW-1185">Reference proteome</keyword>
<proteinExistence type="predicted"/>
<organism evidence="1 2">
    <name type="scientific">Monodon monoceros</name>
    <name type="common">Narwhal</name>
    <name type="synonym">Ceratodon monodon</name>
    <dbReference type="NCBI Taxonomy" id="40151"/>
    <lineage>
        <taxon>Eukaryota</taxon>
        <taxon>Metazoa</taxon>
        <taxon>Chordata</taxon>
        <taxon>Craniata</taxon>
        <taxon>Vertebrata</taxon>
        <taxon>Euteleostomi</taxon>
        <taxon>Mammalia</taxon>
        <taxon>Eutheria</taxon>
        <taxon>Laurasiatheria</taxon>
        <taxon>Artiodactyla</taxon>
        <taxon>Whippomorpha</taxon>
        <taxon>Cetacea</taxon>
        <taxon>Odontoceti</taxon>
        <taxon>Monodontidae</taxon>
        <taxon>Monodon</taxon>
    </lineage>
</organism>